<dbReference type="InterPro" id="IPR044839">
    <property type="entry name" value="NDR1-like"/>
</dbReference>
<keyword evidence="5" id="KW-1185">Reference proteome</keyword>
<reference evidence="5" key="2">
    <citation type="journal article" date="2018" name="BMC Genomics">
        <title>A manually annotated Actinidia chinensis var. chinensis (kiwifruit) genome highlights the challenges associated with draft genomes and gene prediction in plants.</title>
        <authorList>
            <person name="Pilkington S.M."/>
            <person name="Crowhurst R."/>
            <person name="Hilario E."/>
            <person name="Nardozza S."/>
            <person name="Fraser L."/>
            <person name="Peng Y."/>
            <person name="Gunaseelan K."/>
            <person name="Simpson R."/>
            <person name="Tahir J."/>
            <person name="Deroles S.C."/>
            <person name="Templeton K."/>
            <person name="Luo Z."/>
            <person name="Davy M."/>
            <person name="Cheng C."/>
            <person name="McNeilage M."/>
            <person name="Scaglione D."/>
            <person name="Liu Y."/>
            <person name="Zhang Q."/>
            <person name="Datson P."/>
            <person name="De Silva N."/>
            <person name="Gardiner S.E."/>
            <person name="Bassett H."/>
            <person name="Chagne D."/>
            <person name="McCallum J."/>
            <person name="Dzierzon H."/>
            <person name="Deng C."/>
            <person name="Wang Y.Y."/>
            <person name="Barron L."/>
            <person name="Manako K."/>
            <person name="Bowen J."/>
            <person name="Foster T.M."/>
            <person name="Erridge Z.A."/>
            <person name="Tiffin H."/>
            <person name="Waite C.N."/>
            <person name="Davies K.M."/>
            <person name="Grierson E.P."/>
            <person name="Laing W.A."/>
            <person name="Kirk R."/>
            <person name="Chen X."/>
            <person name="Wood M."/>
            <person name="Montefiori M."/>
            <person name="Brummell D.A."/>
            <person name="Schwinn K.E."/>
            <person name="Catanach A."/>
            <person name="Fullerton C."/>
            <person name="Li D."/>
            <person name="Meiyalaghan S."/>
            <person name="Nieuwenhuizen N."/>
            <person name="Read N."/>
            <person name="Prakash R."/>
            <person name="Hunter D."/>
            <person name="Zhang H."/>
            <person name="McKenzie M."/>
            <person name="Knabel M."/>
            <person name="Harris A."/>
            <person name="Allan A.C."/>
            <person name="Gleave A."/>
            <person name="Chen A."/>
            <person name="Janssen B.J."/>
            <person name="Plunkett B."/>
            <person name="Ampomah-Dwamena C."/>
            <person name="Voogd C."/>
            <person name="Leif D."/>
            <person name="Lafferty D."/>
            <person name="Souleyre E.J.F."/>
            <person name="Varkonyi-Gasic E."/>
            <person name="Gambi F."/>
            <person name="Hanley J."/>
            <person name="Yao J.L."/>
            <person name="Cheung J."/>
            <person name="David K.M."/>
            <person name="Warren B."/>
            <person name="Marsh K."/>
            <person name="Snowden K.C."/>
            <person name="Lin-Wang K."/>
            <person name="Brian L."/>
            <person name="Martinez-Sanchez M."/>
            <person name="Wang M."/>
            <person name="Ileperuma N."/>
            <person name="Macnee N."/>
            <person name="Campin R."/>
            <person name="McAtee P."/>
            <person name="Drummond R.S.M."/>
            <person name="Espley R.V."/>
            <person name="Ireland H.S."/>
            <person name="Wu R."/>
            <person name="Atkinson R.G."/>
            <person name="Karunairetnam S."/>
            <person name="Bulley S."/>
            <person name="Chunkath S."/>
            <person name="Hanley Z."/>
            <person name="Storey R."/>
            <person name="Thrimawithana A.H."/>
            <person name="Thomson S."/>
            <person name="David C."/>
            <person name="Testolin R."/>
            <person name="Huang H."/>
            <person name="Hellens R.P."/>
            <person name="Schaffer R.J."/>
        </authorList>
    </citation>
    <scope>NUCLEOTIDE SEQUENCE [LARGE SCALE GENOMIC DNA]</scope>
    <source>
        <strain evidence="5">cv. Red5</strain>
    </source>
</reference>
<proteinExistence type="predicted"/>
<dbReference type="Gramene" id="PSS01279">
    <property type="protein sequence ID" value="PSS01279"/>
    <property type="gene ID" value="CEY00_Acc22637"/>
</dbReference>
<evidence type="ECO:0000313" key="4">
    <source>
        <dbReference type="EMBL" id="PSS01279.1"/>
    </source>
</evidence>
<sequence>MPKYVLPRKRTGPLVWLVAVLCTVIAVAVIVTGVIVFVGYIVIRPKVPFISVIYTHLDVFDYDQAGLLTTQVTIHTKWENDNAQAHASFYDAGFVLSLHGMEIAKLVTDPFDVSKNSSVELGYTVASSPIPLNPELMMLVDMSLKRDLVTFELRGTTRTRWRVGLLGSFKFWLHLNCQLHFTISTMNGSSTHCSSKSN</sequence>
<dbReference type="OMA" id="RYLCRLD"/>
<dbReference type="Proteomes" id="UP000241394">
    <property type="component" value="Chromosome LG20"/>
</dbReference>
<dbReference type="AlphaFoldDB" id="A0A2R6Q340"/>
<keyword evidence="3" id="KW-0812">Transmembrane</keyword>
<dbReference type="GO" id="GO:0098542">
    <property type="term" value="P:defense response to other organism"/>
    <property type="evidence" value="ECO:0007669"/>
    <property type="project" value="InterPro"/>
</dbReference>
<dbReference type="GO" id="GO:0005886">
    <property type="term" value="C:plasma membrane"/>
    <property type="evidence" value="ECO:0007669"/>
    <property type="project" value="TreeGrafter"/>
</dbReference>
<comment type="caution">
    <text evidence="4">The sequence shown here is derived from an EMBL/GenBank/DDBJ whole genome shotgun (WGS) entry which is preliminary data.</text>
</comment>
<evidence type="ECO:0000256" key="3">
    <source>
        <dbReference type="SAM" id="Phobius"/>
    </source>
</evidence>
<dbReference type="EMBL" id="NKQK01000020">
    <property type="protein sequence ID" value="PSS01279.1"/>
    <property type="molecule type" value="Genomic_DNA"/>
</dbReference>
<evidence type="ECO:0000313" key="5">
    <source>
        <dbReference type="Proteomes" id="UP000241394"/>
    </source>
</evidence>
<accession>A0A2R6Q340</accession>
<gene>
    <name evidence="4" type="ORF">CEY00_Acc22637</name>
</gene>
<dbReference type="PANTHER" id="PTHR31234:SF66">
    <property type="entry name" value="LATE EMBRYOGENESIS ABUNDANT PROTEIN"/>
    <property type="match status" value="1"/>
</dbReference>
<organism evidence="4 5">
    <name type="scientific">Actinidia chinensis var. chinensis</name>
    <name type="common">Chinese soft-hair kiwi</name>
    <dbReference type="NCBI Taxonomy" id="1590841"/>
    <lineage>
        <taxon>Eukaryota</taxon>
        <taxon>Viridiplantae</taxon>
        <taxon>Streptophyta</taxon>
        <taxon>Embryophyta</taxon>
        <taxon>Tracheophyta</taxon>
        <taxon>Spermatophyta</taxon>
        <taxon>Magnoliopsida</taxon>
        <taxon>eudicotyledons</taxon>
        <taxon>Gunneridae</taxon>
        <taxon>Pentapetalae</taxon>
        <taxon>asterids</taxon>
        <taxon>Ericales</taxon>
        <taxon>Actinidiaceae</taxon>
        <taxon>Actinidia</taxon>
    </lineage>
</organism>
<feature type="transmembrane region" description="Helical" evidence="3">
    <location>
        <begin position="14"/>
        <end position="43"/>
    </location>
</feature>
<dbReference type="STRING" id="1590841.A0A2R6Q340"/>
<dbReference type="OrthoDB" id="1875580at2759"/>
<evidence type="ECO:0000256" key="1">
    <source>
        <dbReference type="ARBA" id="ARBA00004370"/>
    </source>
</evidence>
<dbReference type="InParanoid" id="A0A2R6Q340"/>
<keyword evidence="2 3" id="KW-0472">Membrane</keyword>
<reference evidence="4 5" key="1">
    <citation type="submission" date="2017-07" db="EMBL/GenBank/DDBJ databases">
        <title>An improved, manually edited Actinidia chinensis var. chinensis (kiwifruit) genome highlights the challenges associated with draft genomes and gene prediction in plants.</title>
        <authorList>
            <person name="Pilkington S."/>
            <person name="Crowhurst R."/>
            <person name="Hilario E."/>
            <person name="Nardozza S."/>
            <person name="Fraser L."/>
            <person name="Peng Y."/>
            <person name="Gunaseelan K."/>
            <person name="Simpson R."/>
            <person name="Tahir J."/>
            <person name="Deroles S."/>
            <person name="Templeton K."/>
            <person name="Luo Z."/>
            <person name="Davy M."/>
            <person name="Cheng C."/>
            <person name="Mcneilage M."/>
            <person name="Scaglione D."/>
            <person name="Liu Y."/>
            <person name="Zhang Q."/>
            <person name="Datson P."/>
            <person name="De Silva N."/>
            <person name="Gardiner S."/>
            <person name="Bassett H."/>
            <person name="Chagne D."/>
            <person name="Mccallum J."/>
            <person name="Dzierzon H."/>
            <person name="Deng C."/>
            <person name="Wang Y.-Y."/>
            <person name="Barron N."/>
            <person name="Manako K."/>
            <person name="Bowen J."/>
            <person name="Foster T."/>
            <person name="Erridge Z."/>
            <person name="Tiffin H."/>
            <person name="Waite C."/>
            <person name="Davies K."/>
            <person name="Grierson E."/>
            <person name="Laing W."/>
            <person name="Kirk R."/>
            <person name="Chen X."/>
            <person name="Wood M."/>
            <person name="Montefiori M."/>
            <person name="Brummell D."/>
            <person name="Schwinn K."/>
            <person name="Catanach A."/>
            <person name="Fullerton C."/>
            <person name="Li D."/>
            <person name="Meiyalaghan S."/>
            <person name="Nieuwenhuizen N."/>
            <person name="Read N."/>
            <person name="Prakash R."/>
            <person name="Hunter D."/>
            <person name="Zhang H."/>
            <person name="Mckenzie M."/>
            <person name="Knabel M."/>
            <person name="Harris A."/>
            <person name="Allan A."/>
            <person name="Chen A."/>
            <person name="Janssen B."/>
            <person name="Plunkett B."/>
            <person name="Dwamena C."/>
            <person name="Voogd C."/>
            <person name="Leif D."/>
            <person name="Lafferty D."/>
            <person name="Souleyre E."/>
            <person name="Varkonyi-Gasic E."/>
            <person name="Gambi F."/>
            <person name="Hanley J."/>
            <person name="Yao J.-L."/>
            <person name="Cheung J."/>
            <person name="David K."/>
            <person name="Warren B."/>
            <person name="Marsh K."/>
            <person name="Snowden K."/>
            <person name="Lin-Wang K."/>
            <person name="Brian L."/>
            <person name="Martinez-Sanchez M."/>
            <person name="Wang M."/>
            <person name="Ileperuma N."/>
            <person name="Macnee N."/>
            <person name="Campin R."/>
            <person name="Mcatee P."/>
            <person name="Drummond R."/>
            <person name="Espley R."/>
            <person name="Ireland H."/>
            <person name="Wu R."/>
            <person name="Atkinson R."/>
            <person name="Karunairetnam S."/>
            <person name="Bulley S."/>
            <person name="Chunkath S."/>
            <person name="Hanley Z."/>
            <person name="Storey R."/>
            <person name="Thrimawithana A."/>
            <person name="Thomson S."/>
            <person name="David C."/>
            <person name="Testolin R."/>
        </authorList>
    </citation>
    <scope>NUCLEOTIDE SEQUENCE [LARGE SCALE GENOMIC DNA]</scope>
    <source>
        <strain evidence="5">cv. Red5</strain>
        <tissue evidence="4">Young leaf</tissue>
    </source>
</reference>
<evidence type="ECO:0000256" key="2">
    <source>
        <dbReference type="ARBA" id="ARBA00023136"/>
    </source>
</evidence>
<keyword evidence="3" id="KW-1133">Transmembrane helix</keyword>
<dbReference type="FunCoup" id="A0A2R6Q340">
    <property type="interactions" value="146"/>
</dbReference>
<dbReference type="PANTHER" id="PTHR31234">
    <property type="entry name" value="LATE EMBRYOGENESIS ABUNDANT (LEA) HYDROXYPROLINE-RICH GLYCOPROTEIN FAMILY"/>
    <property type="match status" value="1"/>
</dbReference>
<comment type="subcellular location">
    <subcellularLocation>
        <location evidence="1">Membrane</location>
    </subcellularLocation>
</comment>
<name>A0A2R6Q340_ACTCC</name>
<protein>
    <submittedName>
        <fullName evidence="4">NDR1/HIN1-like protein</fullName>
    </submittedName>
</protein>